<evidence type="ECO:0000256" key="4">
    <source>
        <dbReference type="SAM" id="SignalP"/>
    </source>
</evidence>
<evidence type="ECO:0000256" key="3">
    <source>
        <dbReference type="SAM" id="MobiDB-lite"/>
    </source>
</evidence>
<evidence type="ECO:0000256" key="2">
    <source>
        <dbReference type="ARBA" id="ARBA00022801"/>
    </source>
</evidence>
<feature type="signal peptide" evidence="4">
    <location>
        <begin position="1"/>
        <end position="29"/>
    </location>
</feature>
<keyword evidence="4" id="KW-0732">Signal</keyword>
<dbReference type="OrthoDB" id="425534at2759"/>
<dbReference type="Proteomes" id="UP000310108">
    <property type="component" value="Unassembled WGS sequence"/>
</dbReference>
<gene>
    <name evidence="6" type="ORF">CTA1_13305</name>
</gene>
<dbReference type="GO" id="GO:0016787">
    <property type="term" value="F:hydrolase activity"/>
    <property type="evidence" value="ECO:0007669"/>
    <property type="project" value="UniProtKB-KW"/>
</dbReference>
<dbReference type="STRING" id="1306861.A0A4U6XJM0"/>
<accession>A0A4U6XJM0</accession>
<protein>
    <recommendedName>
        <fullName evidence="5">Peptidase S33 tripeptidyl aminopeptidase-like C-terminal domain-containing protein</fullName>
    </recommendedName>
</protein>
<dbReference type="SUPFAM" id="SSF53474">
    <property type="entry name" value="alpha/beta-Hydrolases"/>
    <property type="match status" value="1"/>
</dbReference>
<feature type="chain" id="PRO_5021013273" description="Peptidase S33 tripeptidyl aminopeptidase-like C-terminal domain-containing protein" evidence="4">
    <location>
        <begin position="30"/>
        <end position="620"/>
    </location>
</feature>
<comment type="similarity">
    <text evidence="1">Belongs to the peptidase S33 family.</text>
</comment>
<dbReference type="EMBL" id="PJEX01000092">
    <property type="protein sequence ID" value="TKW55622.1"/>
    <property type="molecule type" value="Genomic_DNA"/>
</dbReference>
<reference evidence="6 7" key="1">
    <citation type="journal article" date="2019" name="PLoS ONE">
        <title>Comparative genome analysis indicates high evolutionary potential of pathogenicity genes in Colletotrichum tanaceti.</title>
        <authorList>
            <person name="Lelwala R.V."/>
            <person name="Korhonen P.K."/>
            <person name="Young N.D."/>
            <person name="Scott J.B."/>
            <person name="Ades P.A."/>
            <person name="Gasser R.B."/>
            <person name="Taylor P.W.J."/>
        </authorList>
    </citation>
    <scope>NUCLEOTIDE SEQUENCE [LARGE SCALE GENOMIC DNA]</scope>
    <source>
        <strain evidence="6">BRIP57314</strain>
    </source>
</reference>
<dbReference type="InterPro" id="IPR013595">
    <property type="entry name" value="Pept_S33_TAP-like_C"/>
</dbReference>
<keyword evidence="2" id="KW-0378">Hydrolase</keyword>
<feature type="region of interest" description="Disordered" evidence="3">
    <location>
        <begin position="423"/>
        <end position="445"/>
    </location>
</feature>
<proteinExistence type="inferred from homology"/>
<comment type="caution">
    <text evidence="6">The sequence shown here is derived from an EMBL/GenBank/DDBJ whole genome shotgun (WGS) entry which is preliminary data.</text>
</comment>
<sequence>MRRPTVQSAFASFIGVGIGVGIASAGANAGEPNPPKLDDFDWTTITPSTKLEYHPCYGEFQCARLKVPLDWLDKTNEHTVALAITKLPAKVPDDDPAFGGTIFANPGGPGGSGVRLMLKGGHTLQNTADAAKKYEILSWDPRGVQFTTPRADCYGEDPLARDTDGIQRLAIGPVDSGPDALRRQWARAQGYGTLCTQNPGNGSIIRYATTASVVRDMVEMLDKIHELRDEDKAAAAAAKVAADERAQKYRELRSAATDVPRIQYWGLSYGSLLGNTFASMYPGRVGRIIVDCIVDPEDYTAGGWKVNLQDTEELVRYFYETCFASSDKCALRRSSDKDWQDIRRRVEDLTKRLDDTPVAVLEGKLTNILTGYDVTMSFKGPLYSPYKGFRKLAEKLNSAVEGNYTALLEAAKADLPKIDQACSQRNASEPSATSADDDDGAPAILCSDGEDSTNFTLADYRAYVAELKAQSPTFAGYWSQIRLSCMGWRARPKWRFTGPFGTPAHDPAGVEGKPAAPLLFMSSRLDPVTPLRNAWKASAAHPGSAVVIQESVGHCSMATGGRCKTDIIQKYLEHGTVPKSGTVCQADCDVWGGDDCLPSGMGLRVAPLAPPHDRSHRLVL</sequence>
<evidence type="ECO:0000259" key="5">
    <source>
        <dbReference type="Pfam" id="PF08386"/>
    </source>
</evidence>
<keyword evidence="7" id="KW-1185">Reference proteome</keyword>
<dbReference type="InterPro" id="IPR051601">
    <property type="entry name" value="Serine_prot/Carboxylest_S33"/>
</dbReference>
<evidence type="ECO:0000256" key="1">
    <source>
        <dbReference type="ARBA" id="ARBA00010088"/>
    </source>
</evidence>
<organism evidence="6 7">
    <name type="scientific">Colletotrichum tanaceti</name>
    <dbReference type="NCBI Taxonomy" id="1306861"/>
    <lineage>
        <taxon>Eukaryota</taxon>
        <taxon>Fungi</taxon>
        <taxon>Dikarya</taxon>
        <taxon>Ascomycota</taxon>
        <taxon>Pezizomycotina</taxon>
        <taxon>Sordariomycetes</taxon>
        <taxon>Hypocreomycetidae</taxon>
        <taxon>Glomerellales</taxon>
        <taxon>Glomerellaceae</taxon>
        <taxon>Colletotrichum</taxon>
        <taxon>Colletotrichum destructivum species complex</taxon>
    </lineage>
</organism>
<dbReference type="AlphaFoldDB" id="A0A4U6XJM0"/>
<evidence type="ECO:0000313" key="6">
    <source>
        <dbReference type="EMBL" id="TKW55622.1"/>
    </source>
</evidence>
<dbReference type="Pfam" id="PF08386">
    <property type="entry name" value="Abhydrolase_4"/>
    <property type="match status" value="1"/>
</dbReference>
<evidence type="ECO:0000313" key="7">
    <source>
        <dbReference type="Proteomes" id="UP000310108"/>
    </source>
</evidence>
<dbReference type="InterPro" id="IPR029058">
    <property type="entry name" value="AB_hydrolase_fold"/>
</dbReference>
<dbReference type="PANTHER" id="PTHR43248:SF25">
    <property type="entry name" value="AB HYDROLASE-1 DOMAIN-CONTAINING PROTEIN-RELATED"/>
    <property type="match status" value="1"/>
</dbReference>
<dbReference type="PANTHER" id="PTHR43248">
    <property type="entry name" value="2-SUCCINYL-6-HYDROXY-2,4-CYCLOHEXADIENE-1-CARBOXYLATE SYNTHASE"/>
    <property type="match status" value="1"/>
</dbReference>
<feature type="compositionally biased region" description="Polar residues" evidence="3">
    <location>
        <begin position="423"/>
        <end position="434"/>
    </location>
</feature>
<name>A0A4U6XJM0_9PEZI</name>
<dbReference type="Gene3D" id="3.40.50.1820">
    <property type="entry name" value="alpha/beta hydrolase"/>
    <property type="match status" value="1"/>
</dbReference>
<feature type="domain" description="Peptidase S33 tripeptidyl aminopeptidase-like C-terminal" evidence="5">
    <location>
        <begin position="472"/>
        <end position="584"/>
    </location>
</feature>